<comment type="similarity">
    <text evidence="12">Belongs to the DRC3 family.</text>
</comment>
<keyword evidence="15" id="KW-1185">Reference proteome</keyword>
<dbReference type="SMART" id="SM00365">
    <property type="entry name" value="LRR_SD22"/>
    <property type="match status" value="4"/>
</dbReference>
<reference evidence="14" key="1">
    <citation type="submission" date="2022-01" db="EMBL/GenBank/DDBJ databases">
        <authorList>
            <person name="King R."/>
        </authorList>
    </citation>
    <scope>NUCLEOTIDE SEQUENCE</scope>
</reference>
<comment type="function">
    <text evidence="1">Cilium-specific protein required for cilia structures.</text>
</comment>
<name>A0A9P0GN74_PHACE</name>
<evidence type="ECO:0000256" key="8">
    <source>
        <dbReference type="ARBA" id="ARBA00023069"/>
    </source>
</evidence>
<proteinExistence type="inferred from homology"/>
<evidence type="ECO:0000313" key="15">
    <source>
        <dbReference type="Proteomes" id="UP001153737"/>
    </source>
</evidence>
<dbReference type="EMBL" id="OU896707">
    <property type="protein sequence ID" value="CAH1116144.1"/>
    <property type="molecule type" value="Genomic_DNA"/>
</dbReference>
<comment type="subcellular location">
    <subcellularLocation>
        <location evidence="2">Cytoplasm</location>
        <location evidence="2">Cytoskeleton</location>
        <location evidence="2">Flagellum axoneme</location>
    </subcellularLocation>
</comment>
<gene>
    <name evidence="14" type="ORF">PHAECO_LOCUS776</name>
</gene>
<evidence type="ECO:0000256" key="9">
    <source>
        <dbReference type="ARBA" id="ARBA00023212"/>
    </source>
</evidence>
<evidence type="ECO:0000256" key="4">
    <source>
        <dbReference type="ARBA" id="ARBA00022614"/>
    </source>
</evidence>
<keyword evidence="8" id="KW-0969">Cilium</keyword>
<evidence type="ECO:0000256" key="10">
    <source>
        <dbReference type="ARBA" id="ARBA00023273"/>
    </source>
</evidence>
<dbReference type="InterPro" id="IPR050576">
    <property type="entry name" value="Cilia_flagella_integrity"/>
</dbReference>
<dbReference type="PANTHER" id="PTHR45973:SF12">
    <property type="entry name" value="DYNEIN REGULATORY COMPLEX SUBUNIT 3"/>
    <property type="match status" value="1"/>
</dbReference>
<keyword evidence="7" id="KW-0175">Coiled coil</keyword>
<dbReference type="InterPro" id="IPR001611">
    <property type="entry name" value="Leu-rich_rpt"/>
</dbReference>
<evidence type="ECO:0000256" key="11">
    <source>
        <dbReference type="ARBA" id="ARBA00024433"/>
    </source>
</evidence>
<keyword evidence="3" id="KW-0963">Cytoplasm</keyword>
<evidence type="ECO:0000256" key="1">
    <source>
        <dbReference type="ARBA" id="ARBA00003843"/>
    </source>
</evidence>
<evidence type="ECO:0000256" key="13">
    <source>
        <dbReference type="ARBA" id="ARBA00040950"/>
    </source>
</evidence>
<evidence type="ECO:0000256" key="7">
    <source>
        <dbReference type="ARBA" id="ARBA00023054"/>
    </source>
</evidence>
<evidence type="ECO:0000256" key="3">
    <source>
        <dbReference type="ARBA" id="ARBA00022490"/>
    </source>
</evidence>
<keyword evidence="10" id="KW-0966">Cell projection</keyword>
<dbReference type="AlphaFoldDB" id="A0A9P0GN74"/>
<dbReference type="GO" id="GO:0005929">
    <property type="term" value="C:cilium"/>
    <property type="evidence" value="ECO:0007669"/>
    <property type="project" value="TreeGrafter"/>
</dbReference>
<dbReference type="PANTHER" id="PTHR45973">
    <property type="entry name" value="PROTEIN PHOSPHATASE 1 REGULATORY SUBUNIT SDS22-RELATED"/>
    <property type="match status" value="1"/>
</dbReference>
<reference evidence="14" key="2">
    <citation type="submission" date="2022-10" db="EMBL/GenBank/DDBJ databases">
        <authorList>
            <consortium name="ENA_rothamsted_submissions"/>
            <consortium name="culmorum"/>
            <person name="King R."/>
        </authorList>
    </citation>
    <scope>NUCLEOTIDE SEQUENCE</scope>
</reference>
<evidence type="ECO:0000256" key="12">
    <source>
        <dbReference type="ARBA" id="ARBA00038378"/>
    </source>
</evidence>
<evidence type="ECO:0000256" key="6">
    <source>
        <dbReference type="ARBA" id="ARBA00022846"/>
    </source>
</evidence>
<keyword evidence="9" id="KW-0206">Cytoskeleton</keyword>
<dbReference type="PROSITE" id="PS51450">
    <property type="entry name" value="LRR"/>
    <property type="match status" value="3"/>
</dbReference>
<keyword evidence="5" id="KW-0677">Repeat</keyword>
<dbReference type="SUPFAM" id="SSF52075">
    <property type="entry name" value="Outer arm dynein light chain 1"/>
    <property type="match status" value="1"/>
</dbReference>
<dbReference type="Gene3D" id="3.80.10.10">
    <property type="entry name" value="Ribonuclease Inhibitor"/>
    <property type="match status" value="1"/>
</dbReference>
<dbReference type="InterPro" id="IPR032675">
    <property type="entry name" value="LRR_dom_sf"/>
</dbReference>
<evidence type="ECO:0000256" key="5">
    <source>
        <dbReference type="ARBA" id="ARBA00022737"/>
    </source>
</evidence>
<sequence>MAVTDPCKAREPRVIDNALIEKCLEHQFPKGEIGRLMRKDGIPMDELQEIRMEFMNILKIDHLWVMKSLTKLQLNNNFIENIENLDTLVHLRELDLSFNKINKIANLDKLVNLEKLSFYSNLIVKIENMDTLKKLMIFSIGRNEIEDPENVYYLRRFKMLTSLNMAHNPCARDNNFRIFIAAFLPKVVYYEYKRIEESERDEGTNMFLNKLRAIELVEELEDAKTANIEKAKADAELHSVSFVEYLNSRYLFDLLFEDDEEGKALMEMGDEVQEFYVEYEEQFIDLCKQIFDVGQKHYKIRSDEMDNFTKTVEQAKKENQEESIGHMENFMEKKNDMFSLIRLLQKHLDNDIIDVAKYTQKIEEFNEIHNELIHDTWKKLMKLELQLFEQVEEVNQNFEHTMTDMINAFIEEAQALFTQMRALEVTYTENLADIGARYITQANLGESFFIPEVLRPIMADKEFLNNAIASTHDMHLQIIDNREDTLVGRAKQWLESFCTGLTKDEIKRNRYKLLEINHFLDIQREEFDECSDYQLGIDPEEDDHFMQLP</sequence>
<dbReference type="Pfam" id="PF14580">
    <property type="entry name" value="LRR_9"/>
    <property type="match status" value="1"/>
</dbReference>
<protein>
    <recommendedName>
        <fullName evidence="11">Dynein axonemal assembly factor 1 homolog</fullName>
    </recommendedName>
    <alternativeName>
        <fullName evidence="13">Dynein regulatory complex subunit 3</fullName>
    </alternativeName>
</protein>
<organism evidence="14 15">
    <name type="scientific">Phaedon cochleariae</name>
    <name type="common">Mustard beetle</name>
    <dbReference type="NCBI Taxonomy" id="80249"/>
    <lineage>
        <taxon>Eukaryota</taxon>
        <taxon>Metazoa</taxon>
        <taxon>Ecdysozoa</taxon>
        <taxon>Arthropoda</taxon>
        <taxon>Hexapoda</taxon>
        <taxon>Insecta</taxon>
        <taxon>Pterygota</taxon>
        <taxon>Neoptera</taxon>
        <taxon>Endopterygota</taxon>
        <taxon>Coleoptera</taxon>
        <taxon>Polyphaga</taxon>
        <taxon>Cucujiformia</taxon>
        <taxon>Chrysomeloidea</taxon>
        <taxon>Chrysomelidae</taxon>
        <taxon>Chrysomelinae</taxon>
        <taxon>Chrysomelini</taxon>
        <taxon>Phaedon</taxon>
    </lineage>
</organism>
<dbReference type="Proteomes" id="UP001153737">
    <property type="component" value="Chromosome 1"/>
</dbReference>
<keyword evidence="4" id="KW-0433">Leucine-rich repeat</keyword>
<evidence type="ECO:0000313" key="14">
    <source>
        <dbReference type="EMBL" id="CAH1116144.1"/>
    </source>
</evidence>
<keyword evidence="6" id="KW-0282">Flagellum</keyword>
<evidence type="ECO:0000256" key="2">
    <source>
        <dbReference type="ARBA" id="ARBA00004611"/>
    </source>
</evidence>
<accession>A0A9P0GN74</accession>